<dbReference type="AlphaFoldDB" id="A0AAV2PL69"/>
<dbReference type="Pfam" id="PF07727">
    <property type="entry name" value="RVT_2"/>
    <property type="match status" value="1"/>
</dbReference>
<keyword evidence="3" id="KW-1185">Reference proteome</keyword>
<evidence type="ECO:0000259" key="1">
    <source>
        <dbReference type="Pfam" id="PF07727"/>
    </source>
</evidence>
<dbReference type="EMBL" id="CAXKWB010000541">
    <property type="protein sequence ID" value="CAL4061145.1"/>
    <property type="molecule type" value="Genomic_DNA"/>
</dbReference>
<protein>
    <recommendedName>
        <fullName evidence="1">Reverse transcriptase Ty1/copia-type domain-containing protein</fullName>
    </recommendedName>
</protein>
<gene>
    <name evidence="2" type="ORF">MNOR_LOCUS1895</name>
</gene>
<evidence type="ECO:0000313" key="2">
    <source>
        <dbReference type="EMBL" id="CAL4061145.1"/>
    </source>
</evidence>
<organism evidence="2 3">
    <name type="scientific">Meganyctiphanes norvegica</name>
    <name type="common">Northern krill</name>
    <name type="synonym">Thysanopoda norvegica</name>
    <dbReference type="NCBI Taxonomy" id="48144"/>
    <lineage>
        <taxon>Eukaryota</taxon>
        <taxon>Metazoa</taxon>
        <taxon>Ecdysozoa</taxon>
        <taxon>Arthropoda</taxon>
        <taxon>Crustacea</taxon>
        <taxon>Multicrustacea</taxon>
        <taxon>Malacostraca</taxon>
        <taxon>Eumalacostraca</taxon>
        <taxon>Eucarida</taxon>
        <taxon>Euphausiacea</taxon>
        <taxon>Euphausiidae</taxon>
        <taxon>Meganyctiphanes</taxon>
    </lineage>
</organism>
<accession>A0AAV2PL69</accession>
<evidence type="ECO:0000313" key="3">
    <source>
        <dbReference type="Proteomes" id="UP001497623"/>
    </source>
</evidence>
<comment type="caution">
    <text evidence="2">The sequence shown here is derived from an EMBL/GenBank/DDBJ whole genome shotgun (WGS) entry which is preliminary data.</text>
</comment>
<feature type="domain" description="Reverse transcriptase Ty1/copia-type" evidence="1">
    <location>
        <begin position="3"/>
        <end position="118"/>
    </location>
</feature>
<dbReference type="InterPro" id="IPR013103">
    <property type="entry name" value="RVT_2"/>
</dbReference>
<sequence>MEVEKNVYGLNDAARAWYSRLKDCLLGLGMRVSRLDPALFFWRRKNVLSGVMCVHVDDILWAGTEEFFTTIVADMKDNLTIGTSNDGKSFKYIGVNIAQEDGVLGLHQNDYVDSLEEIGLSRARASRRLDHGCHSRTKIRGQKKLRTSRTLHCYFFYSFIQMFMNGSCGTFLGLDTTTSPINFLIHKKMFNSKNSQHISTKISGQLNW</sequence>
<proteinExistence type="predicted"/>
<dbReference type="Proteomes" id="UP001497623">
    <property type="component" value="Unassembled WGS sequence"/>
</dbReference>
<reference evidence="2 3" key="1">
    <citation type="submission" date="2024-05" db="EMBL/GenBank/DDBJ databases">
        <authorList>
            <person name="Wallberg A."/>
        </authorList>
    </citation>
    <scope>NUCLEOTIDE SEQUENCE [LARGE SCALE GENOMIC DNA]</scope>
</reference>
<name>A0AAV2PL69_MEGNR</name>